<dbReference type="Proteomes" id="UP000186074">
    <property type="component" value="Chromosome"/>
</dbReference>
<protein>
    <recommendedName>
        <fullName evidence="3">SIMPL domain-containing protein</fullName>
    </recommendedName>
</protein>
<gene>
    <name evidence="1" type="ORF">LPB137_00375</name>
</gene>
<dbReference type="KEGG" id="alp:LPB137_00375"/>
<keyword evidence="2" id="KW-1185">Reference proteome</keyword>
<sequence>MKVKFLFLIALLLPISLLSYEISFNKKFSKSVAPDVLVASVNISIENESEGFIASHIEKFTKYIDRNKTVQKSHGNVTISPKYKYFKNTQKFIGYHGNLRYTIKGESAKNINSFIDDLIALESKYDKDNVKLRISKLSWTVSNKLYESNQDTLRIDAFKWIEVYANSLKNEISKECEVKNININQSSPQVFRARTAQSLTEKRISNIAPISTNVEIKIEPNFVLECK</sequence>
<evidence type="ECO:0008006" key="3">
    <source>
        <dbReference type="Google" id="ProtNLM"/>
    </source>
</evidence>
<reference evidence="1 2" key="1">
    <citation type="submission" date="2017-01" db="EMBL/GenBank/DDBJ databases">
        <title>Genome sequencing of Arcobacter sp. LPB0137.</title>
        <authorList>
            <person name="Lee G.-W."/>
            <person name="Yi H."/>
        </authorList>
    </citation>
    <scope>NUCLEOTIDE SEQUENCE [LARGE SCALE GENOMIC DNA]</scope>
    <source>
        <strain evidence="1 2">LPB0137</strain>
    </source>
</reference>
<accession>A0A1P8KIP6</accession>
<proteinExistence type="predicted"/>
<evidence type="ECO:0000313" key="2">
    <source>
        <dbReference type="Proteomes" id="UP000186074"/>
    </source>
</evidence>
<dbReference type="Pfam" id="PF04402">
    <property type="entry name" value="SIMPL"/>
    <property type="match status" value="1"/>
</dbReference>
<organism evidence="1 2">
    <name type="scientific">Poseidonibacter parvus</name>
    <dbReference type="NCBI Taxonomy" id="1850254"/>
    <lineage>
        <taxon>Bacteria</taxon>
        <taxon>Pseudomonadati</taxon>
        <taxon>Campylobacterota</taxon>
        <taxon>Epsilonproteobacteria</taxon>
        <taxon>Campylobacterales</taxon>
        <taxon>Arcobacteraceae</taxon>
        <taxon>Poseidonibacter</taxon>
    </lineage>
</organism>
<dbReference type="AlphaFoldDB" id="A0A1P8KIP6"/>
<dbReference type="STRING" id="1850254.LPB137_00375"/>
<dbReference type="RefSeq" id="WP_076082864.1">
    <property type="nucleotide sequence ID" value="NZ_CP019070.1"/>
</dbReference>
<dbReference type="EMBL" id="CP019070">
    <property type="protein sequence ID" value="APW64394.1"/>
    <property type="molecule type" value="Genomic_DNA"/>
</dbReference>
<dbReference type="InterPro" id="IPR007497">
    <property type="entry name" value="SIMPL/DUF541"/>
</dbReference>
<evidence type="ECO:0000313" key="1">
    <source>
        <dbReference type="EMBL" id="APW64394.1"/>
    </source>
</evidence>
<dbReference type="OrthoDB" id="5348452at2"/>
<name>A0A1P8KIP6_9BACT</name>